<proteinExistence type="predicted"/>
<gene>
    <name evidence="1" type="ORF">NEDG_01371</name>
</gene>
<organism evidence="1 2">
    <name type="scientific">Nematocida displodere</name>
    <dbReference type="NCBI Taxonomy" id="1805483"/>
    <lineage>
        <taxon>Eukaryota</taxon>
        <taxon>Fungi</taxon>
        <taxon>Fungi incertae sedis</taxon>
        <taxon>Microsporidia</taxon>
        <taxon>Nematocida</taxon>
    </lineage>
</organism>
<dbReference type="RefSeq" id="XP_067543977.1">
    <property type="nucleotide sequence ID" value="XM_067688789.1"/>
</dbReference>
<accession>A0A177EBU7</accession>
<dbReference type="EMBL" id="LTDL01000041">
    <property type="protein sequence ID" value="OAG29298.1"/>
    <property type="molecule type" value="Genomic_DNA"/>
</dbReference>
<comment type="caution">
    <text evidence="1">The sequence shown here is derived from an EMBL/GenBank/DDBJ whole genome shotgun (WGS) entry which is preliminary data.</text>
</comment>
<sequence length="954" mass="103395">MKGVLIEEIYSPPVIRGAGVFRGEGFIAYRNRLEWVAGSKLALSFSEEIEGVATSDAAIYVAVPEEVLVVEEGAVKRRCKLGGVERCKKVAASSKRVVLWAKNELAIYTFADKKILRYAPYGSTILSMDVVTVGKEDAVVLLLASSGCLVIREITVDKALEEASQISVSPETYRIVVLGRKRYLLIEPEKLTYLTDTAKKSVCFGGMQVRSACVTESGIVLSMVGGECCRVQVNEAAGEEEVAIDMYMHAEGIIEGMVSVSGGVVAYSTCGDVMKLEAGETVFSCLERGERVGAMKVVREHGRELVYLLKHTARGSVISRLSKKLATKPLARYALKERPLSVSGSEPGNALVVRYAASTDLLENGALSLSLGYTLAATTQNHAIQYLTENGLFTVLSQASQKKRVWCVGCRKEICKECGCALQVRAGAVDAHGAVAVLDTGVVYIDSTKSDAALVLDGYQCISAEMSHEKIVLGSLEDTRAIDRQTLKTETLPISGRKILPLSKNTYLVNTYEGALYTASTDGTKLADIRVGGTVVLRGIYKKSGAILITTNSALEVSQEKDKTLAEYLDEPDTTNTNPSTIVGASDGKYFRYTGSESFHTVSEEKREGVKIQDESITYKEEIAMFVPYGKYTVVIARLGSTLNTNGQIQPGKSFQAMLYAQNQLLSQHQETNAVPLDCTKVGKYIVVASNKEGGTPGISDIPRGQIHVLTAHHRGQLAVKYLIKVSGVVISLAAHGSTLLVGTNEGLRAYILQKDSFSEVDSRIGYKMAVECKVEQGMMLSIYSSMVKITNLTRAGKAPAPKNPKTTDSMFIDRIISTGKTVGALRKGFFCLGYTKESSGQILFINDEGKIHQKLGCIGLTEGVAEITAGNMGLVSRGGSVYVRLHTGDVLKISEVSEKLFQELAPHQQPKPENLFRVFALSPRVKQACTHKDTCTDLESVPKTFTQLHCLLE</sequence>
<reference evidence="1 2" key="1">
    <citation type="submission" date="2016-02" db="EMBL/GenBank/DDBJ databases">
        <title>Discovery of a natural microsporidian pathogen with a broad tissue tropism in Caenorhabditis elegans.</title>
        <authorList>
            <person name="Luallen R.J."/>
            <person name="Reinke A.W."/>
            <person name="Tong L."/>
            <person name="Botts M.R."/>
            <person name="Felix M.-A."/>
            <person name="Troemel E.R."/>
        </authorList>
    </citation>
    <scope>NUCLEOTIDE SEQUENCE [LARGE SCALE GENOMIC DNA]</scope>
    <source>
        <strain evidence="1 2">JUm2807</strain>
    </source>
</reference>
<evidence type="ECO:0000313" key="2">
    <source>
        <dbReference type="Proteomes" id="UP000185944"/>
    </source>
</evidence>
<dbReference type="GeneID" id="93647721"/>
<dbReference type="AlphaFoldDB" id="A0A177EBU7"/>
<dbReference type="VEuPathDB" id="MicrosporidiaDB:NEDG_01371"/>
<keyword evidence="2" id="KW-1185">Reference proteome</keyword>
<name>A0A177EBU7_9MICR</name>
<evidence type="ECO:0000313" key="1">
    <source>
        <dbReference type="EMBL" id="OAG29298.1"/>
    </source>
</evidence>
<dbReference type="Proteomes" id="UP000185944">
    <property type="component" value="Unassembled WGS sequence"/>
</dbReference>
<protein>
    <submittedName>
        <fullName evidence="1">Uncharacterized protein</fullName>
    </submittedName>
</protein>
<dbReference type="OrthoDB" id="2187270at2759"/>